<feature type="compositionally biased region" description="Low complexity" evidence="3">
    <location>
        <begin position="247"/>
        <end position="257"/>
    </location>
</feature>
<feature type="domain" description="SH3" evidence="5">
    <location>
        <begin position="427"/>
        <end position="490"/>
    </location>
</feature>
<keyword evidence="4" id="KW-0812">Transmembrane</keyword>
<accession>A0ABR2WLK5</accession>
<feature type="compositionally biased region" description="Polar residues" evidence="3">
    <location>
        <begin position="231"/>
        <end position="241"/>
    </location>
</feature>
<evidence type="ECO:0000313" key="7">
    <source>
        <dbReference type="Proteomes" id="UP001479436"/>
    </source>
</evidence>
<comment type="caution">
    <text evidence="6">The sequence shown here is derived from an EMBL/GenBank/DDBJ whole genome shotgun (WGS) entry which is preliminary data.</text>
</comment>
<evidence type="ECO:0000256" key="4">
    <source>
        <dbReference type="SAM" id="Phobius"/>
    </source>
</evidence>
<dbReference type="InterPro" id="IPR036028">
    <property type="entry name" value="SH3-like_dom_sf"/>
</dbReference>
<evidence type="ECO:0000256" key="2">
    <source>
        <dbReference type="PROSITE-ProRule" id="PRU00192"/>
    </source>
</evidence>
<dbReference type="EMBL" id="JASJQH010000977">
    <property type="protein sequence ID" value="KAK9762381.1"/>
    <property type="molecule type" value="Genomic_DNA"/>
</dbReference>
<feature type="compositionally biased region" description="Polar residues" evidence="3">
    <location>
        <begin position="186"/>
        <end position="206"/>
    </location>
</feature>
<dbReference type="PROSITE" id="PS50002">
    <property type="entry name" value="SH3"/>
    <property type="match status" value="1"/>
</dbReference>
<feature type="region of interest" description="Disordered" evidence="3">
    <location>
        <begin position="186"/>
        <end position="257"/>
    </location>
</feature>
<dbReference type="CDD" id="cd00174">
    <property type="entry name" value="SH3"/>
    <property type="match status" value="1"/>
</dbReference>
<feature type="region of interest" description="Disordered" evidence="3">
    <location>
        <begin position="49"/>
        <end position="110"/>
    </location>
</feature>
<evidence type="ECO:0000256" key="1">
    <source>
        <dbReference type="ARBA" id="ARBA00022443"/>
    </source>
</evidence>
<proteinExistence type="predicted"/>
<dbReference type="Gene3D" id="2.30.30.40">
    <property type="entry name" value="SH3 Domains"/>
    <property type="match status" value="1"/>
</dbReference>
<protein>
    <submittedName>
        <fullName evidence="6">SH3 and cysteine rich domain 2</fullName>
    </submittedName>
</protein>
<dbReference type="InterPro" id="IPR001452">
    <property type="entry name" value="SH3_domain"/>
</dbReference>
<sequence length="491" mass="52936">MKYTSLIVSVFGAFFCAFFCLTISTTVSSGVVRTNQCLDISCQGSLLRRGHNDDDENSHDDDDDDDSNSDDDSGEGDDDDDDTHIKPTPTRSTTSTINHHEGSTLHTPTPAISTLWDEEGNAFVFSSHLLIPTISTVRNENGASVIITPTPSIKTLWDEDGNEVTYTSSTVPISEPTELVATEQPTNIGLPVSQPTDAESIEQPTNIGVPVDQPTDSGEIPSETSAPVPETKNSATLSSLGSLDADNNGNSSTSNNPPNFPVIIGGSIGALVLVIGIGGFVGYRFVNNRRQAKWLPSEQNRDTKGFSDLKEVTEIAANSPGMNTAMPFQHQSVISTVPPLIIRQSFVSTQSSIPSPVPLAIRRNSANSGLYVPSFAHPARSSTQSSVGVRESVLEETFIVGFTDFEEPPIDTNISMSTNIPNIAIEEPLFVMTALLPFMPQRPNEMLVQSGDEIVITEEVGEEWLGGYNQSRDPNTKGYFPRTCVTGTKFM</sequence>
<feature type="compositionally biased region" description="Acidic residues" evidence="3">
    <location>
        <begin position="53"/>
        <end position="82"/>
    </location>
</feature>
<evidence type="ECO:0000259" key="5">
    <source>
        <dbReference type="PROSITE" id="PS50002"/>
    </source>
</evidence>
<dbReference type="SMART" id="SM00326">
    <property type="entry name" value="SH3"/>
    <property type="match status" value="1"/>
</dbReference>
<keyword evidence="4" id="KW-0472">Membrane</keyword>
<gene>
    <name evidence="6" type="primary">STAC2</name>
    <name evidence="6" type="ORF">K7432_011926</name>
</gene>
<dbReference type="SUPFAM" id="SSF50044">
    <property type="entry name" value="SH3-domain"/>
    <property type="match status" value="1"/>
</dbReference>
<dbReference type="Pfam" id="PF00018">
    <property type="entry name" value="SH3_1"/>
    <property type="match status" value="1"/>
</dbReference>
<organism evidence="6 7">
    <name type="scientific">Basidiobolus ranarum</name>
    <dbReference type="NCBI Taxonomy" id="34480"/>
    <lineage>
        <taxon>Eukaryota</taxon>
        <taxon>Fungi</taxon>
        <taxon>Fungi incertae sedis</taxon>
        <taxon>Zoopagomycota</taxon>
        <taxon>Entomophthoromycotina</taxon>
        <taxon>Basidiobolomycetes</taxon>
        <taxon>Basidiobolales</taxon>
        <taxon>Basidiobolaceae</taxon>
        <taxon>Basidiobolus</taxon>
    </lineage>
</organism>
<keyword evidence="1 2" id="KW-0728">SH3 domain</keyword>
<dbReference type="Proteomes" id="UP001479436">
    <property type="component" value="Unassembled WGS sequence"/>
</dbReference>
<evidence type="ECO:0000256" key="3">
    <source>
        <dbReference type="SAM" id="MobiDB-lite"/>
    </source>
</evidence>
<evidence type="ECO:0000313" key="6">
    <source>
        <dbReference type="EMBL" id="KAK9762381.1"/>
    </source>
</evidence>
<keyword evidence="7" id="KW-1185">Reference proteome</keyword>
<feature type="transmembrane region" description="Helical" evidence="4">
    <location>
        <begin position="260"/>
        <end position="283"/>
    </location>
</feature>
<reference evidence="6 7" key="1">
    <citation type="submission" date="2023-04" db="EMBL/GenBank/DDBJ databases">
        <title>Genome of Basidiobolus ranarum AG-B5.</title>
        <authorList>
            <person name="Stajich J.E."/>
            <person name="Carter-House D."/>
            <person name="Gryganskyi A."/>
        </authorList>
    </citation>
    <scope>NUCLEOTIDE SEQUENCE [LARGE SCALE GENOMIC DNA]</scope>
    <source>
        <strain evidence="6 7">AG-B5</strain>
    </source>
</reference>
<keyword evidence="4" id="KW-1133">Transmembrane helix</keyword>
<name>A0ABR2WLK5_9FUNG</name>